<keyword evidence="2" id="KW-1185">Reference proteome</keyword>
<organism evidence="2 3">
    <name type="scientific">Octodon degus</name>
    <name type="common">Degu</name>
    <name type="synonym">Sciurus degus</name>
    <dbReference type="NCBI Taxonomy" id="10160"/>
    <lineage>
        <taxon>Eukaryota</taxon>
        <taxon>Metazoa</taxon>
        <taxon>Chordata</taxon>
        <taxon>Craniata</taxon>
        <taxon>Vertebrata</taxon>
        <taxon>Euteleostomi</taxon>
        <taxon>Mammalia</taxon>
        <taxon>Eutheria</taxon>
        <taxon>Euarchontoglires</taxon>
        <taxon>Glires</taxon>
        <taxon>Rodentia</taxon>
        <taxon>Hystricomorpha</taxon>
        <taxon>Octodontidae</taxon>
        <taxon>Octodon</taxon>
    </lineage>
</organism>
<feature type="region of interest" description="Disordered" evidence="1">
    <location>
        <begin position="174"/>
        <end position="201"/>
    </location>
</feature>
<feature type="region of interest" description="Disordered" evidence="1">
    <location>
        <begin position="24"/>
        <end position="43"/>
    </location>
</feature>
<reference evidence="3" key="1">
    <citation type="submission" date="2025-08" db="UniProtKB">
        <authorList>
            <consortium name="RefSeq"/>
        </authorList>
    </citation>
    <scope>IDENTIFICATION</scope>
</reference>
<dbReference type="AlphaFoldDB" id="A0A6P6DUH6"/>
<dbReference type="OrthoDB" id="8922503at2759"/>
<proteinExistence type="predicted"/>
<protein>
    <submittedName>
        <fullName evidence="3">WAS/WASL-interacting protein family member 3-like</fullName>
    </submittedName>
</protein>
<dbReference type="GeneID" id="111814455"/>
<dbReference type="InParanoid" id="A0A6P6DUH6"/>
<name>A0A6P6DUH6_OCTDE</name>
<accession>A0A6P6DUH6</accession>
<evidence type="ECO:0000313" key="2">
    <source>
        <dbReference type="Proteomes" id="UP000515203"/>
    </source>
</evidence>
<dbReference type="Proteomes" id="UP000515203">
    <property type="component" value="Unplaced"/>
</dbReference>
<gene>
    <name evidence="3" type="primary">LOC111814455</name>
</gene>
<evidence type="ECO:0000313" key="3">
    <source>
        <dbReference type="RefSeq" id="XP_023563744.1"/>
    </source>
</evidence>
<dbReference type="RefSeq" id="XP_023563744.1">
    <property type="nucleotide sequence ID" value="XM_023707976.1"/>
</dbReference>
<sequence length="201" mass="20918">MQRAFVLPTVVSWTLHSVARAPPVSHLRPGRVDPGKPQALPRGLTGRQFTKIEAATQRLALSILSQEAPAQRPPPRRPPPPSPAPFLGVACAVAPTELAHTSPSLSLAALDASPLDLFEDIVLPPEGPLVPSDPQTADTAPQAPPLGLNALGEGAEPGPLPWGWKIKTALSVSTDTAGGQQGGVLNRPRPGAFREGARVSL</sequence>
<evidence type="ECO:0000256" key="1">
    <source>
        <dbReference type="SAM" id="MobiDB-lite"/>
    </source>
</evidence>